<dbReference type="AlphaFoldDB" id="A0AAD9PK14"/>
<protein>
    <submittedName>
        <fullName evidence="3">Membrane attack complex component-perforin (MACPF) domain</fullName>
    </submittedName>
</protein>
<feature type="signal peptide" evidence="1">
    <location>
        <begin position="1"/>
        <end position="22"/>
    </location>
</feature>
<evidence type="ECO:0000313" key="3">
    <source>
        <dbReference type="EMBL" id="KAK2195872.1"/>
    </source>
</evidence>
<evidence type="ECO:0000256" key="1">
    <source>
        <dbReference type="SAM" id="SignalP"/>
    </source>
</evidence>
<feature type="domain" description="MACPF" evidence="2">
    <location>
        <begin position="29"/>
        <end position="182"/>
    </location>
</feature>
<dbReference type="EMBL" id="JALLKP010000003">
    <property type="protein sequence ID" value="KAK2195872.1"/>
    <property type="molecule type" value="Genomic_DNA"/>
</dbReference>
<evidence type="ECO:0000313" key="4">
    <source>
        <dbReference type="Proteomes" id="UP001214638"/>
    </source>
</evidence>
<proteinExistence type="predicted"/>
<comment type="caution">
    <text evidence="3">The sequence shown here is derived from an EMBL/GenBank/DDBJ whole genome shotgun (WGS) entry which is preliminary data.</text>
</comment>
<dbReference type="RefSeq" id="XP_067802715.1">
    <property type="nucleotide sequence ID" value="XM_067947493.1"/>
</dbReference>
<dbReference type="GeneID" id="94336768"/>
<dbReference type="InterPro" id="IPR020864">
    <property type="entry name" value="MACPF"/>
</dbReference>
<evidence type="ECO:0000259" key="2">
    <source>
        <dbReference type="PROSITE" id="PS51412"/>
    </source>
</evidence>
<dbReference type="KEGG" id="bdw:94336768"/>
<keyword evidence="4" id="KW-1185">Reference proteome</keyword>
<dbReference type="PROSITE" id="PS51412">
    <property type="entry name" value="MACPF_2"/>
    <property type="match status" value="1"/>
</dbReference>
<reference evidence="3" key="1">
    <citation type="journal article" date="2023" name="Nat. Microbiol.">
        <title>Babesia duncani multi-omics identifies virulence factors and drug targets.</title>
        <authorList>
            <person name="Singh P."/>
            <person name="Lonardi S."/>
            <person name="Liang Q."/>
            <person name="Vydyam P."/>
            <person name="Khabirova E."/>
            <person name="Fang T."/>
            <person name="Gihaz S."/>
            <person name="Thekkiniath J."/>
            <person name="Munshi M."/>
            <person name="Abel S."/>
            <person name="Ciampossin L."/>
            <person name="Batugedara G."/>
            <person name="Gupta M."/>
            <person name="Lu X.M."/>
            <person name="Lenz T."/>
            <person name="Chakravarty S."/>
            <person name="Cornillot E."/>
            <person name="Hu Y."/>
            <person name="Ma W."/>
            <person name="Gonzalez L.M."/>
            <person name="Sanchez S."/>
            <person name="Estrada K."/>
            <person name="Sanchez-Flores A."/>
            <person name="Montero E."/>
            <person name="Harb O.S."/>
            <person name="Le Roch K.G."/>
            <person name="Mamoun C.B."/>
        </authorList>
    </citation>
    <scope>NUCLEOTIDE SEQUENCE</scope>
    <source>
        <strain evidence="3">WA1</strain>
    </source>
</reference>
<keyword evidence="1" id="KW-0732">Signal</keyword>
<name>A0AAD9PK14_9APIC</name>
<dbReference type="Proteomes" id="UP001214638">
    <property type="component" value="Unassembled WGS sequence"/>
</dbReference>
<organism evidence="3 4">
    <name type="scientific">Babesia duncani</name>
    <dbReference type="NCBI Taxonomy" id="323732"/>
    <lineage>
        <taxon>Eukaryota</taxon>
        <taxon>Sar</taxon>
        <taxon>Alveolata</taxon>
        <taxon>Apicomplexa</taxon>
        <taxon>Aconoidasida</taxon>
        <taxon>Piroplasmida</taxon>
        <taxon>Babesiidae</taxon>
        <taxon>Babesia</taxon>
    </lineage>
</organism>
<gene>
    <name evidence="3" type="ORF">BdWA1_002470</name>
</gene>
<sequence>MDFHSSILQFLILVFISNELDAYKPFAQDPTQNFITHRKIPALEYLGCGYDVLYGNPLPSTESLVDPGYRNPILSYTLVDVEENGIKRMEYAKITGAWIRPLVECKRSDEKTVVRTMDEYMKAAGLDVEISASKALDDSVRFTMSGGYSELKEALSSNKSTIVIQRSYCFLLEAGIPLHAKW</sequence>
<accession>A0AAD9PK14</accession>
<feature type="chain" id="PRO_5042297202" evidence="1">
    <location>
        <begin position="23"/>
        <end position="182"/>
    </location>
</feature>